<protein>
    <submittedName>
        <fullName evidence="8">Arylsulfatase</fullName>
    </submittedName>
</protein>
<accession>A0ABZ0GR47</accession>
<evidence type="ECO:0000256" key="1">
    <source>
        <dbReference type="ARBA" id="ARBA00008779"/>
    </source>
</evidence>
<keyword evidence="9" id="KW-1185">Reference proteome</keyword>
<gene>
    <name evidence="8" type="ORF">RI844_02575</name>
</gene>
<evidence type="ECO:0000313" key="9">
    <source>
        <dbReference type="Proteomes" id="UP001301442"/>
    </source>
</evidence>
<dbReference type="Pfam" id="PF00884">
    <property type="entry name" value="Sulfatase"/>
    <property type="match status" value="1"/>
</dbReference>
<comment type="similarity">
    <text evidence="1">Belongs to the sulfatase family.</text>
</comment>
<evidence type="ECO:0000313" key="8">
    <source>
        <dbReference type="EMBL" id="WOH38139.1"/>
    </source>
</evidence>
<dbReference type="InterPro" id="IPR024607">
    <property type="entry name" value="Sulfatase_CS"/>
</dbReference>
<feature type="domain" description="Sulfatase N-terminal" evidence="7">
    <location>
        <begin position="45"/>
        <end position="386"/>
    </location>
</feature>
<name>A0ABZ0GR47_9GAMM</name>
<keyword evidence="6" id="KW-0732">Signal</keyword>
<feature type="chain" id="PRO_5046409272" evidence="6">
    <location>
        <begin position="25"/>
        <end position="513"/>
    </location>
</feature>
<keyword evidence="4" id="KW-0106">Calcium</keyword>
<dbReference type="InterPro" id="IPR017850">
    <property type="entry name" value="Alkaline_phosphatase_core_sf"/>
</dbReference>
<dbReference type="SUPFAM" id="SSF53649">
    <property type="entry name" value="Alkaline phosphatase-like"/>
    <property type="match status" value="1"/>
</dbReference>
<dbReference type="Gene3D" id="3.30.1120.10">
    <property type="match status" value="1"/>
</dbReference>
<dbReference type="InterPro" id="IPR050738">
    <property type="entry name" value="Sulfatase"/>
</dbReference>
<evidence type="ECO:0000256" key="3">
    <source>
        <dbReference type="ARBA" id="ARBA00022801"/>
    </source>
</evidence>
<evidence type="ECO:0000256" key="6">
    <source>
        <dbReference type="SAM" id="SignalP"/>
    </source>
</evidence>
<evidence type="ECO:0000256" key="4">
    <source>
        <dbReference type="ARBA" id="ARBA00022837"/>
    </source>
</evidence>
<keyword evidence="2" id="KW-0479">Metal-binding</keyword>
<feature type="signal peptide" evidence="6">
    <location>
        <begin position="1"/>
        <end position="24"/>
    </location>
</feature>
<dbReference type="PROSITE" id="PS00523">
    <property type="entry name" value="SULFATASE_1"/>
    <property type="match status" value="1"/>
</dbReference>
<dbReference type="InterPro" id="IPR000917">
    <property type="entry name" value="Sulfatase_N"/>
</dbReference>
<dbReference type="Proteomes" id="UP001301442">
    <property type="component" value="Chromosome"/>
</dbReference>
<keyword evidence="3" id="KW-0378">Hydrolase</keyword>
<evidence type="ECO:0000256" key="2">
    <source>
        <dbReference type="ARBA" id="ARBA00022723"/>
    </source>
</evidence>
<proteinExistence type="inferred from homology"/>
<dbReference type="EMBL" id="CP136600">
    <property type="protein sequence ID" value="WOH38139.1"/>
    <property type="molecule type" value="Genomic_DNA"/>
</dbReference>
<organism evidence="8 9">
    <name type="scientific">Thalassotalea fonticola</name>
    <dbReference type="NCBI Taxonomy" id="3065649"/>
    <lineage>
        <taxon>Bacteria</taxon>
        <taxon>Pseudomonadati</taxon>
        <taxon>Pseudomonadota</taxon>
        <taxon>Gammaproteobacteria</taxon>
        <taxon>Alteromonadales</taxon>
        <taxon>Colwelliaceae</taxon>
        <taxon>Thalassotalea</taxon>
    </lineage>
</organism>
<dbReference type="PROSITE" id="PS00149">
    <property type="entry name" value="SULFATASE_2"/>
    <property type="match status" value="1"/>
</dbReference>
<dbReference type="PROSITE" id="PS51257">
    <property type="entry name" value="PROKAR_LIPOPROTEIN"/>
    <property type="match status" value="1"/>
</dbReference>
<reference evidence="8 9" key="1">
    <citation type="submission" date="2023-09" db="EMBL/GenBank/DDBJ databases">
        <authorList>
            <person name="Qi X."/>
        </authorList>
    </citation>
    <scope>NUCLEOTIDE SEQUENCE [LARGE SCALE GENOMIC DNA]</scope>
    <source>
        <strain evidence="8 9">S1-1</strain>
    </source>
</reference>
<dbReference type="Gene3D" id="3.40.720.10">
    <property type="entry name" value="Alkaline Phosphatase, subunit A"/>
    <property type="match status" value="1"/>
</dbReference>
<evidence type="ECO:0000259" key="7">
    <source>
        <dbReference type="Pfam" id="PF00884"/>
    </source>
</evidence>
<dbReference type="CDD" id="cd16143">
    <property type="entry name" value="ARS_like"/>
    <property type="match status" value="1"/>
</dbReference>
<dbReference type="PANTHER" id="PTHR42693:SF53">
    <property type="entry name" value="ENDO-4-O-SULFATASE"/>
    <property type="match status" value="1"/>
</dbReference>
<feature type="region of interest" description="Disordered" evidence="5">
    <location>
        <begin position="440"/>
        <end position="463"/>
    </location>
</feature>
<dbReference type="RefSeq" id="WP_348396912.1">
    <property type="nucleotide sequence ID" value="NZ_CP136600.1"/>
</dbReference>
<dbReference type="PANTHER" id="PTHR42693">
    <property type="entry name" value="ARYLSULFATASE FAMILY MEMBER"/>
    <property type="match status" value="1"/>
</dbReference>
<sequence length="513" mass="56372">MKPRDNLQFSLLKKITLAITFAFAMQGCSTEQQSVVNAEAEQKLPNIVIILADDLGYGDLGAYNNASKIPTPNMDAIAKAGIRFTDAHTPSAVCTPTRYGLLTGRYAWRSRLKKGVLYGESPALIEDGRMTIQSMLQDKGYTTAGIGKWHLGLGNKAKTDYSQPLRPGPVSSGFDYYFGIPASLDMPPYLYIENESVLQSASSEVTKGKLARYGGDGFWREGASAPDFKHIEVLPTLANKAENYIKQQASSTKQPFFLYMPLPSPHTPWVPKAEFKGKSEAGTYGDFVNQTDDVIGRVHSALKENGLSDNTLVIVTSDNGSHWKASDIEQYNHLANAHWRGMKADIYEGGHRVPFIASWPKHFPAGSVSDQNLSLVDLLATIAGIVDSKLPSDAGEDSYNLLPAFYGKAGMENIREATVYHAIGGMFAIQQGPWKYIKGQTSGGFGSKGQRKKLLKQNPDTPKGQLYNLANDASETQNLYLQNPDKVAELERLLERYRQQGFSRPMTGHTNKG</sequence>
<evidence type="ECO:0000256" key="5">
    <source>
        <dbReference type="SAM" id="MobiDB-lite"/>
    </source>
</evidence>